<keyword evidence="1" id="KW-0812">Transmembrane</keyword>
<keyword evidence="1" id="KW-1133">Transmembrane helix</keyword>
<evidence type="ECO:0000313" key="3">
    <source>
        <dbReference type="Proteomes" id="UP001365781"/>
    </source>
</evidence>
<comment type="caution">
    <text evidence="2">The sequence shown here is derived from an EMBL/GenBank/DDBJ whole genome shotgun (WGS) entry which is preliminary data.</text>
</comment>
<sequence>MTAQQLARTRGRHRKEDIVGAGVIIFVFFFYVLLMAPFCILIGAKTTSRMGWVMATPLIFLPLTLLIAALIP</sequence>
<keyword evidence="1" id="KW-0472">Membrane</keyword>
<protein>
    <recommendedName>
        <fullName evidence="4">Integral membrane protein</fullName>
    </recommendedName>
</protein>
<feature type="transmembrane region" description="Helical" evidence="1">
    <location>
        <begin position="50"/>
        <end position="71"/>
    </location>
</feature>
<gene>
    <name evidence="2" type="ORF">WB403_36565</name>
</gene>
<feature type="transmembrane region" description="Helical" evidence="1">
    <location>
        <begin position="21"/>
        <end position="44"/>
    </location>
</feature>
<accession>A0ABU8GN84</accession>
<dbReference type="Proteomes" id="UP001365781">
    <property type="component" value="Unassembled WGS sequence"/>
</dbReference>
<evidence type="ECO:0000313" key="2">
    <source>
        <dbReference type="EMBL" id="MEI5614656.1"/>
    </source>
</evidence>
<keyword evidence="3" id="KW-1185">Reference proteome</keyword>
<evidence type="ECO:0008006" key="4">
    <source>
        <dbReference type="Google" id="ProtNLM"/>
    </source>
</evidence>
<organism evidence="2 3">
    <name type="scientific">Streptomyces brasiliscabiei</name>
    <dbReference type="NCBI Taxonomy" id="2736302"/>
    <lineage>
        <taxon>Bacteria</taxon>
        <taxon>Bacillati</taxon>
        <taxon>Actinomycetota</taxon>
        <taxon>Actinomycetes</taxon>
        <taxon>Kitasatosporales</taxon>
        <taxon>Streptomycetaceae</taxon>
        <taxon>Streptomyces</taxon>
    </lineage>
</organism>
<evidence type="ECO:0000256" key="1">
    <source>
        <dbReference type="SAM" id="Phobius"/>
    </source>
</evidence>
<dbReference type="RefSeq" id="WP_336542610.1">
    <property type="nucleotide sequence ID" value="NZ_JBBAYL010000029.1"/>
</dbReference>
<proteinExistence type="predicted"/>
<name>A0ABU8GN84_9ACTN</name>
<reference evidence="2 3" key="1">
    <citation type="submission" date="2024-03" db="EMBL/GenBank/DDBJ databases">
        <title>First Report of Pectobacterium brasiliscabiei causing potato scab in china.</title>
        <authorList>
            <person name="Handique U."/>
        </authorList>
    </citation>
    <scope>NUCLEOTIDE SEQUENCE [LARGE SCALE GENOMIC DNA]</scope>
    <source>
        <strain evidence="2 3">ZRIMU1503</strain>
    </source>
</reference>
<dbReference type="EMBL" id="JBBAYM010000030">
    <property type="protein sequence ID" value="MEI5614656.1"/>
    <property type="molecule type" value="Genomic_DNA"/>
</dbReference>